<gene>
    <name evidence="3" type="ORF">H8S40_06235</name>
</gene>
<dbReference type="InterPro" id="IPR052763">
    <property type="entry name" value="DnaJ_C4"/>
</dbReference>
<dbReference type="SUPFAM" id="SSF46565">
    <property type="entry name" value="Chaperone J-domain"/>
    <property type="match status" value="1"/>
</dbReference>
<protein>
    <submittedName>
        <fullName evidence="3">DnaJ domain-containing protein</fullName>
    </submittedName>
</protein>
<dbReference type="Gene3D" id="1.10.287.110">
    <property type="entry name" value="DnaJ domain"/>
    <property type="match status" value="1"/>
</dbReference>
<sequence>MAKRTYYHILGVSRDASLEEITAAKNALAKVYHPDANMHTDIDTTAQMQEILEAYRILSNQEKRKAYDLELGGGKKRVFRTFNMEEEAKQAKKKPEADSFVTYWNAAQRLNEIVTKSSMLIQRESKRKSIPIKILEKFGNKEFESPALNAELEHLSIEALKYITTLKTANIPMQYWNSETMNWLLIQWGQGVYPDHQTLLAQYDVYLAQNKTSSERMKLNNENKQFHHHLKKLLTYAL</sequence>
<dbReference type="Proteomes" id="UP000631576">
    <property type="component" value="Unassembled WGS sequence"/>
</dbReference>
<dbReference type="InterPro" id="IPR001623">
    <property type="entry name" value="DnaJ_domain"/>
</dbReference>
<evidence type="ECO:0000259" key="2">
    <source>
        <dbReference type="PROSITE" id="PS50076"/>
    </source>
</evidence>
<comment type="caution">
    <text evidence="3">The sequence shown here is derived from an EMBL/GenBank/DDBJ whole genome shotgun (WGS) entry which is preliminary data.</text>
</comment>
<evidence type="ECO:0000313" key="4">
    <source>
        <dbReference type="Proteomes" id="UP000631576"/>
    </source>
</evidence>
<dbReference type="SMART" id="SM00271">
    <property type="entry name" value="DnaJ"/>
    <property type="match status" value="1"/>
</dbReference>
<dbReference type="PROSITE" id="PS50076">
    <property type="entry name" value="DNAJ_2"/>
    <property type="match status" value="1"/>
</dbReference>
<keyword evidence="4" id="KW-1185">Reference proteome</keyword>
<dbReference type="RefSeq" id="WP_118737008.1">
    <property type="nucleotide sequence ID" value="NZ_JACOPE010000001.1"/>
</dbReference>
<dbReference type="EMBL" id="JACOPE010000001">
    <property type="protein sequence ID" value="MBC5683167.1"/>
    <property type="molecule type" value="Genomic_DNA"/>
</dbReference>
<dbReference type="PANTHER" id="PTHR44825">
    <property type="match status" value="1"/>
</dbReference>
<evidence type="ECO:0000256" key="1">
    <source>
        <dbReference type="ARBA" id="ARBA00022705"/>
    </source>
</evidence>
<dbReference type="PRINTS" id="PR00625">
    <property type="entry name" value="JDOMAIN"/>
</dbReference>
<proteinExistence type="predicted"/>
<dbReference type="InterPro" id="IPR036869">
    <property type="entry name" value="J_dom_sf"/>
</dbReference>
<dbReference type="Pfam" id="PF00226">
    <property type="entry name" value="DnaJ"/>
    <property type="match status" value="1"/>
</dbReference>
<name>A0ABR7G6U7_9FIRM</name>
<dbReference type="CDD" id="cd06257">
    <property type="entry name" value="DnaJ"/>
    <property type="match status" value="1"/>
</dbReference>
<dbReference type="PANTHER" id="PTHR44825:SF1">
    <property type="entry name" value="DNAJ HOMOLOG SUBFAMILY C MEMBER 4"/>
    <property type="match status" value="1"/>
</dbReference>
<reference evidence="3 4" key="1">
    <citation type="submission" date="2020-08" db="EMBL/GenBank/DDBJ databases">
        <title>Genome public.</title>
        <authorList>
            <person name="Liu C."/>
            <person name="Sun Q."/>
        </authorList>
    </citation>
    <scope>NUCLEOTIDE SEQUENCE [LARGE SCALE GENOMIC DNA]</scope>
    <source>
        <strain evidence="3 4">NSJ-13</strain>
    </source>
</reference>
<accession>A0ABR7G6U7</accession>
<organism evidence="3 4">
    <name type="scientific">Ruminococcus hominis</name>
    <dbReference type="NCBI Taxonomy" id="2763065"/>
    <lineage>
        <taxon>Bacteria</taxon>
        <taxon>Bacillati</taxon>
        <taxon>Bacillota</taxon>
        <taxon>Clostridia</taxon>
        <taxon>Eubacteriales</taxon>
        <taxon>Oscillospiraceae</taxon>
        <taxon>Ruminococcus</taxon>
    </lineage>
</organism>
<keyword evidence="1" id="KW-0235">DNA replication</keyword>
<evidence type="ECO:0000313" key="3">
    <source>
        <dbReference type="EMBL" id="MBC5683167.1"/>
    </source>
</evidence>
<feature type="domain" description="J" evidence="2">
    <location>
        <begin position="5"/>
        <end position="71"/>
    </location>
</feature>